<dbReference type="STRING" id="582672.SAMN05216360_10925"/>
<evidence type="ECO:0000313" key="4">
    <source>
        <dbReference type="EMBL" id="SDN52990.1"/>
    </source>
</evidence>
<organism evidence="4 5">
    <name type="scientific">Methylobacterium phyllostachyos</name>
    <dbReference type="NCBI Taxonomy" id="582672"/>
    <lineage>
        <taxon>Bacteria</taxon>
        <taxon>Pseudomonadati</taxon>
        <taxon>Pseudomonadota</taxon>
        <taxon>Alphaproteobacteria</taxon>
        <taxon>Hyphomicrobiales</taxon>
        <taxon>Methylobacteriaceae</taxon>
        <taxon>Methylobacterium</taxon>
    </lineage>
</organism>
<dbReference type="GO" id="GO:0005737">
    <property type="term" value="C:cytoplasm"/>
    <property type="evidence" value="ECO:0007669"/>
    <property type="project" value="TreeGrafter"/>
</dbReference>
<evidence type="ECO:0000256" key="1">
    <source>
        <dbReference type="ARBA" id="ARBA00004167"/>
    </source>
</evidence>
<proteinExistence type="predicted"/>
<evidence type="ECO:0000313" key="5">
    <source>
        <dbReference type="Proteomes" id="UP000198704"/>
    </source>
</evidence>
<dbReference type="PANTHER" id="PTHR21461">
    <property type="entry name" value="GLYCOSYLTRANSFERASE FAMILY 92 PROTEIN"/>
    <property type="match status" value="1"/>
</dbReference>
<sequence length="309" mass="34485">MFYRRTESSRFDCTLIVIARDEAPYIIEWLAFHRAVGFSRILVFDHGSTDDTPVLVARAAAADPAISLHAIPILLEASPQIAAYTAGMALVRTPWVAFLDVDEFLVPWRDGSLSNYLARVPEDVSAVHINWRSFGSSGLATPGYAFVTEAFTRCAPPDWAYQTHYKTLARSEHVHAVQVHEVILTAGRRTLSDFTDVAADATGMADRIAYDGIQLNHYQCKTRVEFMARMHLPSAGNPRGPRLNDMALRYSLLDRNEVEDRSASLFHAAMRERWTVLSRPRGPLRARAAAARVWSRLIGRGFDATNLAA</sequence>
<dbReference type="EMBL" id="FNHS01000009">
    <property type="protein sequence ID" value="SDN52990.1"/>
    <property type="molecule type" value="Genomic_DNA"/>
</dbReference>
<evidence type="ECO:0000256" key="3">
    <source>
        <dbReference type="ARBA" id="ARBA00022989"/>
    </source>
</evidence>
<keyword evidence="4" id="KW-0808">Transferase</keyword>
<dbReference type="AlphaFoldDB" id="A0A1H0C545"/>
<gene>
    <name evidence="4" type="ORF">SAMN05216360_10925</name>
</gene>
<reference evidence="5" key="1">
    <citation type="submission" date="2016-10" db="EMBL/GenBank/DDBJ databases">
        <authorList>
            <person name="Varghese N."/>
            <person name="Submissions S."/>
        </authorList>
    </citation>
    <scope>NUCLEOTIDE SEQUENCE [LARGE SCALE GENOMIC DNA]</scope>
    <source>
        <strain evidence="5">BL47</strain>
    </source>
</reference>
<evidence type="ECO:0000256" key="2">
    <source>
        <dbReference type="ARBA" id="ARBA00022692"/>
    </source>
</evidence>
<protein>
    <submittedName>
        <fullName evidence="4">Glycosyl transferase family 2</fullName>
    </submittedName>
</protein>
<dbReference type="PANTHER" id="PTHR21461:SF69">
    <property type="entry name" value="GLYCOSYLTRANSFERASE FAMILY 92 PROTEIN"/>
    <property type="match status" value="1"/>
</dbReference>
<dbReference type="Pfam" id="PF13704">
    <property type="entry name" value="Glyco_tranf_2_4"/>
    <property type="match status" value="1"/>
</dbReference>
<dbReference type="OrthoDB" id="1997677at2"/>
<keyword evidence="2" id="KW-0812">Transmembrane</keyword>
<keyword evidence="5" id="KW-1185">Reference proteome</keyword>
<keyword evidence="3" id="KW-0472">Membrane</keyword>
<dbReference type="InterPro" id="IPR029044">
    <property type="entry name" value="Nucleotide-diphossugar_trans"/>
</dbReference>
<dbReference type="CDD" id="cd00761">
    <property type="entry name" value="Glyco_tranf_GTA_type"/>
    <property type="match status" value="1"/>
</dbReference>
<name>A0A1H0C545_9HYPH</name>
<dbReference type="GO" id="GO:0016757">
    <property type="term" value="F:glycosyltransferase activity"/>
    <property type="evidence" value="ECO:0007669"/>
    <property type="project" value="TreeGrafter"/>
</dbReference>
<dbReference type="GO" id="GO:0016020">
    <property type="term" value="C:membrane"/>
    <property type="evidence" value="ECO:0007669"/>
    <property type="project" value="UniProtKB-SubCell"/>
</dbReference>
<dbReference type="SUPFAM" id="SSF53448">
    <property type="entry name" value="Nucleotide-diphospho-sugar transferases"/>
    <property type="match status" value="1"/>
</dbReference>
<dbReference type="Gene3D" id="3.90.550.10">
    <property type="entry name" value="Spore Coat Polysaccharide Biosynthesis Protein SpsA, Chain A"/>
    <property type="match status" value="1"/>
</dbReference>
<dbReference type="RefSeq" id="WP_091717096.1">
    <property type="nucleotide sequence ID" value="NZ_FNHS01000009.1"/>
</dbReference>
<dbReference type="Proteomes" id="UP000198704">
    <property type="component" value="Unassembled WGS sequence"/>
</dbReference>
<comment type="subcellular location">
    <subcellularLocation>
        <location evidence="1">Membrane</location>
        <topology evidence="1">Single-pass membrane protein</topology>
    </subcellularLocation>
</comment>
<accession>A0A1H0C545</accession>
<keyword evidence="3" id="KW-1133">Transmembrane helix</keyword>